<proteinExistence type="inferred from homology"/>
<gene>
    <name evidence="5" type="ORF">ACFQV2_03775</name>
</gene>
<organism evidence="5 6">
    <name type="scientific">Actinokineospora soli</name>
    <dbReference type="NCBI Taxonomy" id="1048753"/>
    <lineage>
        <taxon>Bacteria</taxon>
        <taxon>Bacillati</taxon>
        <taxon>Actinomycetota</taxon>
        <taxon>Actinomycetes</taxon>
        <taxon>Pseudonocardiales</taxon>
        <taxon>Pseudonocardiaceae</taxon>
        <taxon>Actinokineospora</taxon>
    </lineage>
</organism>
<dbReference type="Proteomes" id="UP001596512">
    <property type="component" value="Unassembled WGS sequence"/>
</dbReference>
<dbReference type="Pfam" id="PF00293">
    <property type="entry name" value="NUDIX"/>
    <property type="match status" value="1"/>
</dbReference>
<dbReference type="PANTHER" id="PTHR43736">
    <property type="entry name" value="ADP-RIBOSE PYROPHOSPHATASE"/>
    <property type="match status" value="1"/>
</dbReference>
<dbReference type="PRINTS" id="PR00502">
    <property type="entry name" value="NUDIXFAMILY"/>
</dbReference>
<dbReference type="PROSITE" id="PS51462">
    <property type="entry name" value="NUDIX"/>
    <property type="match status" value="1"/>
</dbReference>
<dbReference type="PANTHER" id="PTHR43736:SF1">
    <property type="entry name" value="DIHYDRONEOPTERIN TRIPHOSPHATE DIPHOSPHATASE"/>
    <property type="match status" value="1"/>
</dbReference>
<comment type="caution">
    <text evidence="5">The sequence shown here is derived from an EMBL/GenBank/DDBJ whole genome shotgun (WGS) entry which is preliminary data.</text>
</comment>
<dbReference type="PROSITE" id="PS00893">
    <property type="entry name" value="NUDIX_BOX"/>
    <property type="match status" value="1"/>
</dbReference>
<reference evidence="6" key="1">
    <citation type="journal article" date="2019" name="Int. J. Syst. Evol. Microbiol.">
        <title>The Global Catalogue of Microorganisms (GCM) 10K type strain sequencing project: providing services to taxonomists for standard genome sequencing and annotation.</title>
        <authorList>
            <consortium name="The Broad Institute Genomics Platform"/>
            <consortium name="The Broad Institute Genome Sequencing Center for Infectious Disease"/>
            <person name="Wu L."/>
            <person name="Ma J."/>
        </authorList>
    </citation>
    <scope>NUCLEOTIDE SEQUENCE [LARGE SCALE GENOMIC DNA]</scope>
    <source>
        <strain evidence="6">JCM 17695</strain>
    </source>
</reference>
<dbReference type="GO" id="GO:0016787">
    <property type="term" value="F:hydrolase activity"/>
    <property type="evidence" value="ECO:0007669"/>
    <property type="project" value="UniProtKB-KW"/>
</dbReference>
<evidence type="ECO:0000256" key="2">
    <source>
        <dbReference type="ARBA" id="ARBA00022801"/>
    </source>
</evidence>
<dbReference type="Gene3D" id="3.90.79.10">
    <property type="entry name" value="Nucleoside Triphosphate Pyrophosphohydrolase"/>
    <property type="match status" value="1"/>
</dbReference>
<keyword evidence="2 3" id="KW-0378">Hydrolase</keyword>
<feature type="domain" description="Nudix hydrolase" evidence="4">
    <location>
        <begin position="1"/>
        <end position="119"/>
    </location>
</feature>
<evidence type="ECO:0000313" key="5">
    <source>
        <dbReference type="EMBL" id="MFC7612890.1"/>
    </source>
</evidence>
<evidence type="ECO:0000259" key="4">
    <source>
        <dbReference type="PROSITE" id="PS51462"/>
    </source>
</evidence>
<dbReference type="InterPro" id="IPR015797">
    <property type="entry name" value="NUDIX_hydrolase-like_dom_sf"/>
</dbReference>
<dbReference type="InterPro" id="IPR020084">
    <property type="entry name" value="NUDIX_hydrolase_CS"/>
</dbReference>
<keyword evidence="6" id="KW-1185">Reference proteome</keyword>
<dbReference type="InterPro" id="IPR000086">
    <property type="entry name" value="NUDIX_hydrolase_dom"/>
</dbReference>
<dbReference type="SUPFAM" id="SSF55811">
    <property type="entry name" value="Nudix"/>
    <property type="match status" value="1"/>
</dbReference>
<evidence type="ECO:0000256" key="3">
    <source>
        <dbReference type="RuleBase" id="RU003476"/>
    </source>
</evidence>
<dbReference type="EMBL" id="JBHTEY010000004">
    <property type="protein sequence ID" value="MFC7612890.1"/>
    <property type="molecule type" value="Genomic_DNA"/>
</dbReference>
<evidence type="ECO:0000256" key="1">
    <source>
        <dbReference type="ARBA" id="ARBA00005582"/>
    </source>
</evidence>
<evidence type="ECO:0000313" key="6">
    <source>
        <dbReference type="Proteomes" id="UP001596512"/>
    </source>
</evidence>
<sequence>MSVAGVVVDPEGRVLAVRRRDNGRWEVPGGVLELGESFAEGVRREIAEETGVDVVVGPVSGVYKNMVRGVVALVFRCELRSGVPRPTDEAAEVRWLSREEVCALMVPAFAIRVFDAFEGALPSGSMTGTTCSRGECCHGNVMWR</sequence>
<name>A0ABW2TGL6_9PSEU</name>
<dbReference type="InterPro" id="IPR020476">
    <property type="entry name" value="Nudix_hydrolase"/>
</dbReference>
<comment type="similarity">
    <text evidence="1 3">Belongs to the Nudix hydrolase family.</text>
</comment>
<accession>A0ABW2TGL6</accession>
<protein>
    <submittedName>
        <fullName evidence="5">NUDIX hydrolase</fullName>
    </submittedName>
</protein>